<dbReference type="RefSeq" id="XP_056471730.1">
    <property type="nucleotide sequence ID" value="XM_056620924.1"/>
</dbReference>
<dbReference type="InterPro" id="IPR057394">
    <property type="entry name" value="PIGBOS1"/>
</dbReference>
<protein>
    <submittedName>
        <fullName evidence="3">Uncharacterized protein</fullName>
    </submittedName>
</protein>
<dbReference type="EMBL" id="JAPQKI010000009">
    <property type="protein sequence ID" value="KAJ5089748.1"/>
    <property type="molecule type" value="Genomic_DNA"/>
</dbReference>
<evidence type="ECO:0000313" key="3">
    <source>
        <dbReference type="EMBL" id="KAJ5089748.1"/>
    </source>
</evidence>
<organism evidence="3 4">
    <name type="scientific">Penicillium argentinense</name>
    <dbReference type="NCBI Taxonomy" id="1131581"/>
    <lineage>
        <taxon>Eukaryota</taxon>
        <taxon>Fungi</taxon>
        <taxon>Dikarya</taxon>
        <taxon>Ascomycota</taxon>
        <taxon>Pezizomycotina</taxon>
        <taxon>Eurotiomycetes</taxon>
        <taxon>Eurotiomycetidae</taxon>
        <taxon>Eurotiales</taxon>
        <taxon>Aspergillaceae</taxon>
        <taxon>Penicillium</taxon>
    </lineage>
</organism>
<evidence type="ECO:0000256" key="2">
    <source>
        <dbReference type="SAM" id="Phobius"/>
    </source>
</evidence>
<reference evidence="3" key="1">
    <citation type="submission" date="2022-11" db="EMBL/GenBank/DDBJ databases">
        <authorList>
            <person name="Petersen C."/>
        </authorList>
    </citation>
    <scope>NUCLEOTIDE SEQUENCE</scope>
    <source>
        <strain evidence="3">IBT 30761</strain>
    </source>
</reference>
<evidence type="ECO:0000313" key="4">
    <source>
        <dbReference type="Proteomes" id="UP001149074"/>
    </source>
</evidence>
<feature type="compositionally biased region" description="Polar residues" evidence="1">
    <location>
        <begin position="41"/>
        <end position="54"/>
    </location>
</feature>
<accession>A0A9W9EXA8</accession>
<gene>
    <name evidence="3" type="ORF">N7532_008432</name>
</gene>
<keyword evidence="2" id="KW-0472">Membrane</keyword>
<dbReference type="AlphaFoldDB" id="A0A9W9EXA8"/>
<reference evidence="3" key="2">
    <citation type="journal article" date="2023" name="IMA Fungus">
        <title>Comparative genomic study of the Penicillium genus elucidates a diverse pangenome and 15 lateral gene transfer events.</title>
        <authorList>
            <person name="Petersen C."/>
            <person name="Sorensen T."/>
            <person name="Nielsen M.R."/>
            <person name="Sondergaard T.E."/>
            <person name="Sorensen J.L."/>
            <person name="Fitzpatrick D.A."/>
            <person name="Frisvad J.C."/>
            <person name="Nielsen K.L."/>
        </authorList>
    </citation>
    <scope>NUCLEOTIDE SEQUENCE</scope>
    <source>
        <strain evidence="3">IBT 30761</strain>
    </source>
</reference>
<comment type="caution">
    <text evidence="3">The sequence shown here is derived from an EMBL/GenBank/DDBJ whole genome shotgun (WGS) entry which is preliminary data.</text>
</comment>
<dbReference type="GeneID" id="81359903"/>
<feature type="region of interest" description="Disordered" evidence="1">
    <location>
        <begin position="34"/>
        <end position="78"/>
    </location>
</feature>
<dbReference type="Proteomes" id="UP001149074">
    <property type="component" value="Unassembled WGS sequence"/>
</dbReference>
<keyword evidence="2" id="KW-0812">Transmembrane</keyword>
<dbReference type="OrthoDB" id="4093673at2759"/>
<dbReference type="Pfam" id="PF23670">
    <property type="entry name" value="PIGBOS1"/>
    <property type="match status" value="1"/>
</dbReference>
<keyword evidence="4" id="KW-1185">Reference proteome</keyword>
<keyword evidence="2" id="KW-1133">Transmembrane helix</keyword>
<feature type="transmembrane region" description="Helical" evidence="2">
    <location>
        <begin position="6"/>
        <end position="23"/>
    </location>
</feature>
<evidence type="ECO:0000256" key="1">
    <source>
        <dbReference type="SAM" id="MobiDB-lite"/>
    </source>
</evidence>
<name>A0A9W9EXA8_9EURO</name>
<sequence length="78" mass="8200">MSRNLFPVVIAIGVGVFTGYYTFQPSFQQLAIDKAHGGKPSTPQFDTGSASPASGVSPKVHPQTSKPAPGEPDVERSK</sequence>
<proteinExistence type="predicted"/>